<dbReference type="EMBL" id="BPFH01000006">
    <property type="protein sequence ID" value="GIT96483.1"/>
    <property type="molecule type" value="Genomic_DNA"/>
</dbReference>
<dbReference type="InterPro" id="IPR023614">
    <property type="entry name" value="Porin_dom_sf"/>
</dbReference>
<feature type="chain" id="PRO_5047403488" evidence="1">
    <location>
        <begin position="21"/>
        <end position="322"/>
    </location>
</feature>
<keyword evidence="4" id="KW-1185">Reference proteome</keyword>
<gene>
    <name evidence="3" type="ORF">JANAI62_31060</name>
</gene>
<evidence type="ECO:0000256" key="1">
    <source>
        <dbReference type="SAM" id="SignalP"/>
    </source>
</evidence>
<dbReference type="Pfam" id="PF13609">
    <property type="entry name" value="Porin_4"/>
    <property type="match status" value="1"/>
</dbReference>
<accession>A0ABQ4NQ38</accession>
<evidence type="ECO:0000259" key="2">
    <source>
        <dbReference type="Pfam" id="PF13609"/>
    </source>
</evidence>
<dbReference type="RefSeq" id="WP_220749979.1">
    <property type="nucleotide sequence ID" value="NZ_BPFH01000006.1"/>
</dbReference>
<dbReference type="Gene3D" id="2.40.160.10">
    <property type="entry name" value="Porin"/>
    <property type="match status" value="1"/>
</dbReference>
<dbReference type="Proteomes" id="UP000786693">
    <property type="component" value="Unassembled WGS sequence"/>
</dbReference>
<evidence type="ECO:0000313" key="4">
    <source>
        <dbReference type="Proteomes" id="UP000786693"/>
    </source>
</evidence>
<sequence length="322" mass="32863">MKSILFASTALVAFAGAAAAQGVTLTGSAEMGIFDNDNPAQNVQFHTDIDVTFTLSGETDNGLTFGANIDLDESIGDNNDDDGLGESAATRDDSQHGGAVIFISGNFGTLTMGDTDGALDWALQEVLFNSGSLQDNEEHGGYNGNAGLDGDYDGQILRYDNTFGAFGVAVSAEISDADVANDDPILGLGLTYDLDLGGTAIGFGLGYQTRDDDEAIGLSIDAAFANGFAAGISYEDQEISGNAAASYDHVGIGVGYTTGAISLHANYGKFDFDNGSETDGFGLTAGYDLGGGASIQFGYGSTDAPGTAGDLDTFSLGVAMSF</sequence>
<feature type="signal peptide" evidence="1">
    <location>
        <begin position="1"/>
        <end position="20"/>
    </location>
</feature>
<reference evidence="3 4" key="1">
    <citation type="submission" date="2021-05" db="EMBL/GenBank/DDBJ databases">
        <title>Bacteria Genome sequencing.</title>
        <authorList>
            <person name="Takabe Y."/>
            <person name="Nakajima Y."/>
            <person name="Suzuki S."/>
            <person name="Shiozaki T."/>
        </authorList>
    </citation>
    <scope>NUCLEOTIDE SEQUENCE [LARGE SCALE GENOMIC DNA]</scope>
    <source>
        <strain evidence="3 4">AI_62</strain>
    </source>
</reference>
<proteinExistence type="predicted"/>
<name>A0ABQ4NQ38_9RHOB</name>
<protein>
    <submittedName>
        <fullName evidence="3">Porin</fullName>
    </submittedName>
</protein>
<comment type="caution">
    <text evidence="3">The sequence shown here is derived from an EMBL/GenBank/DDBJ whole genome shotgun (WGS) entry which is preliminary data.</text>
</comment>
<dbReference type="InterPro" id="IPR033900">
    <property type="entry name" value="Gram_neg_porin_domain"/>
</dbReference>
<dbReference type="SUPFAM" id="SSF56935">
    <property type="entry name" value="Porins"/>
    <property type="match status" value="1"/>
</dbReference>
<organism evidence="3 4">
    <name type="scientific">Jannaschia pagri</name>
    <dbReference type="NCBI Taxonomy" id="2829797"/>
    <lineage>
        <taxon>Bacteria</taxon>
        <taxon>Pseudomonadati</taxon>
        <taxon>Pseudomonadota</taxon>
        <taxon>Alphaproteobacteria</taxon>
        <taxon>Rhodobacterales</taxon>
        <taxon>Roseobacteraceae</taxon>
        <taxon>Jannaschia</taxon>
    </lineage>
</organism>
<evidence type="ECO:0000313" key="3">
    <source>
        <dbReference type="EMBL" id="GIT96483.1"/>
    </source>
</evidence>
<keyword evidence="1" id="KW-0732">Signal</keyword>
<feature type="domain" description="Porin" evidence="2">
    <location>
        <begin position="7"/>
        <end position="304"/>
    </location>
</feature>